<name>A0A7K0FXP6_9SPHI</name>
<organism evidence="3 4">
    <name type="scientific">Pedobacter petrophilus</name>
    <dbReference type="NCBI Taxonomy" id="1908241"/>
    <lineage>
        <taxon>Bacteria</taxon>
        <taxon>Pseudomonadati</taxon>
        <taxon>Bacteroidota</taxon>
        <taxon>Sphingobacteriia</taxon>
        <taxon>Sphingobacteriales</taxon>
        <taxon>Sphingobacteriaceae</taxon>
        <taxon>Pedobacter</taxon>
    </lineage>
</organism>
<evidence type="ECO:0000313" key="4">
    <source>
        <dbReference type="Proteomes" id="UP000487757"/>
    </source>
</evidence>
<accession>A0A7K0FXP6</accession>
<evidence type="ECO:0000313" key="3">
    <source>
        <dbReference type="EMBL" id="MRX75729.1"/>
    </source>
</evidence>
<dbReference type="AlphaFoldDB" id="A0A7K0FXP6"/>
<feature type="signal peptide" evidence="1">
    <location>
        <begin position="1"/>
        <end position="22"/>
    </location>
</feature>
<dbReference type="OrthoDB" id="631295at2"/>
<evidence type="ECO:0000259" key="2">
    <source>
        <dbReference type="Pfam" id="PF14292"/>
    </source>
</evidence>
<dbReference type="Proteomes" id="UP000487757">
    <property type="component" value="Unassembled WGS sequence"/>
</dbReference>
<keyword evidence="4" id="KW-1185">Reference proteome</keyword>
<proteinExistence type="predicted"/>
<dbReference type="Pfam" id="PF14292">
    <property type="entry name" value="SusE"/>
    <property type="match status" value="1"/>
</dbReference>
<gene>
    <name evidence="3" type="ORF">GJU39_06475</name>
</gene>
<keyword evidence="1" id="KW-0732">Signal</keyword>
<comment type="caution">
    <text evidence="3">The sequence shown here is derived from an EMBL/GenBank/DDBJ whole genome shotgun (WGS) entry which is preliminary data.</text>
</comment>
<dbReference type="InterPro" id="IPR025970">
    <property type="entry name" value="SusE"/>
</dbReference>
<dbReference type="EMBL" id="WKKH01000007">
    <property type="protein sequence ID" value="MRX75729.1"/>
    <property type="molecule type" value="Genomic_DNA"/>
</dbReference>
<sequence length="375" mass="40878">MKNLKITFVFLALAMFALPSCKKEEKELNENINSVGSLTLPQNQQSIKLTPSNALATQQFKWTTASAEEGGLVLYEVAFDKESGDFTKPVYKVVSDGAGVLPQVTITHKDLTKIAALCGINSSGTGNIKWTVIASKATLKKTGSDSRILQLERPAGFAEAPANLFITGTATEAGAEITKAIKFKKLEDGVFEIYTSLKPGTYQLTDQTTQAARKFYPEGTTLKEGTNTINVTGTAKVYYLKYDFNVASVLDAVEVQGLGLYMSAYGNEIGQLTYASNCTWQSGSIPVVFYPFSWGRDERYKFALHTPAGLRYLGSSNVNNSSPVGQGASYSYLYAVSNDQWNNTYKFDPAADNKNVQVVVNLNADGPYTHQVSIR</sequence>
<feature type="chain" id="PRO_5029666554" description="SusE outer membrane protein domain-containing protein" evidence="1">
    <location>
        <begin position="23"/>
        <end position="375"/>
    </location>
</feature>
<reference evidence="3 4" key="1">
    <citation type="submission" date="2019-11" db="EMBL/GenBank/DDBJ databases">
        <title>Pedobacter petrophilus genome.</title>
        <authorList>
            <person name="Feldbauer M.J."/>
            <person name="Newman J.D."/>
        </authorList>
    </citation>
    <scope>NUCLEOTIDE SEQUENCE [LARGE SCALE GENOMIC DNA]</scope>
    <source>
        <strain evidence="3 4">LMG 29686</strain>
    </source>
</reference>
<feature type="domain" description="SusE outer membrane protein" evidence="2">
    <location>
        <begin position="24"/>
        <end position="132"/>
    </location>
</feature>
<dbReference type="RefSeq" id="WP_154279883.1">
    <property type="nucleotide sequence ID" value="NZ_JBHUJQ010000001.1"/>
</dbReference>
<protein>
    <recommendedName>
        <fullName evidence="2">SusE outer membrane protein domain-containing protein</fullName>
    </recommendedName>
</protein>
<evidence type="ECO:0000256" key="1">
    <source>
        <dbReference type="SAM" id="SignalP"/>
    </source>
</evidence>